<evidence type="ECO:0000313" key="2">
    <source>
        <dbReference type="Proteomes" id="UP000326857"/>
    </source>
</evidence>
<protein>
    <submittedName>
        <fullName evidence="1">Uncharacterized protein</fullName>
    </submittedName>
</protein>
<reference evidence="1 2" key="1">
    <citation type="submission" date="2019-09" db="EMBL/GenBank/DDBJ databases">
        <authorList>
            <person name="Dittami M. S."/>
        </authorList>
    </citation>
    <scope>NUCLEOTIDE SEQUENCE [LARGE SCALE GENOMIC DNA]</scope>
    <source>
        <strain evidence="1">SPHINGO391</strain>
    </source>
</reference>
<organism evidence="1 2">
    <name type="scientific">Sphingomonas aurantiaca</name>
    <dbReference type="NCBI Taxonomy" id="185949"/>
    <lineage>
        <taxon>Bacteria</taxon>
        <taxon>Pseudomonadati</taxon>
        <taxon>Pseudomonadota</taxon>
        <taxon>Alphaproteobacteria</taxon>
        <taxon>Sphingomonadales</taxon>
        <taxon>Sphingomonadaceae</taxon>
        <taxon>Sphingomonas</taxon>
    </lineage>
</organism>
<proteinExistence type="predicted"/>
<evidence type="ECO:0000313" key="1">
    <source>
        <dbReference type="EMBL" id="VVT29245.1"/>
    </source>
</evidence>
<dbReference type="EMBL" id="CABVLI010000047">
    <property type="protein sequence ID" value="VVT29245.1"/>
    <property type="molecule type" value="Genomic_DNA"/>
</dbReference>
<sequence>MYDFYSFGLDFCSHRSALIRINPKYKVMDIVVRQERFWR</sequence>
<dbReference type="AlphaFoldDB" id="A0A5E8AE40"/>
<name>A0A5E8AE40_9SPHN</name>
<gene>
    <name evidence="1" type="ORF">SPHINGO391_510077</name>
</gene>
<accession>A0A5E8AE40</accession>
<dbReference type="Proteomes" id="UP000326857">
    <property type="component" value="Unassembled WGS sequence"/>
</dbReference>